<dbReference type="GO" id="GO:0009636">
    <property type="term" value="P:response to toxic substance"/>
    <property type="evidence" value="ECO:0007669"/>
    <property type="project" value="InterPro"/>
</dbReference>
<sequence length="43" mass="4620">MKHSRKWLVAMMAVAAMVAGCNTMEGAGKDIERGGEKIQEGAR</sequence>
<evidence type="ECO:0000256" key="1">
    <source>
        <dbReference type="ARBA" id="ARBA00010296"/>
    </source>
</evidence>
<dbReference type="Pfam" id="PF08085">
    <property type="entry name" value="Entericidin"/>
    <property type="match status" value="1"/>
</dbReference>
<evidence type="ECO:0000256" key="6">
    <source>
        <dbReference type="ARBA" id="ARBA00023288"/>
    </source>
</evidence>
<protein>
    <submittedName>
        <fullName evidence="8">Entericidin</fullName>
    </submittedName>
</protein>
<gene>
    <name evidence="8" type="ORF">CAL15_24060</name>
</gene>
<keyword evidence="5" id="KW-0564">Palmitate</keyword>
<keyword evidence="4" id="KW-0472">Membrane</keyword>
<keyword evidence="3 7" id="KW-0732">Signal</keyword>
<dbReference type="Proteomes" id="UP000194161">
    <property type="component" value="Chromosome"/>
</dbReference>
<keyword evidence="9" id="KW-1185">Reference proteome</keyword>
<name>A0A1W6ZIP0_9BORD</name>
<dbReference type="KEGG" id="bgm:CAL15_24060"/>
<evidence type="ECO:0000313" key="8">
    <source>
        <dbReference type="EMBL" id="ARP97172.1"/>
    </source>
</evidence>
<feature type="chain" id="PRO_5012823052" evidence="7">
    <location>
        <begin position="22"/>
        <end position="43"/>
    </location>
</feature>
<dbReference type="PROSITE" id="PS51257">
    <property type="entry name" value="PROKAR_LIPOPROTEIN"/>
    <property type="match status" value="1"/>
</dbReference>
<evidence type="ECO:0000256" key="5">
    <source>
        <dbReference type="ARBA" id="ARBA00023139"/>
    </source>
</evidence>
<keyword evidence="2" id="KW-1003">Cell membrane</keyword>
<accession>A0A1W6ZIP0</accession>
<dbReference type="EMBL" id="CP021111">
    <property type="protein sequence ID" value="ARP97172.1"/>
    <property type="molecule type" value="Genomic_DNA"/>
</dbReference>
<comment type="similarity">
    <text evidence="1">Belongs to the EcnA/EcnB lipoprotein family.</text>
</comment>
<dbReference type="AlphaFoldDB" id="A0A1W6ZIP0"/>
<evidence type="ECO:0000313" key="9">
    <source>
        <dbReference type="Proteomes" id="UP000194161"/>
    </source>
</evidence>
<feature type="signal peptide" evidence="7">
    <location>
        <begin position="1"/>
        <end position="21"/>
    </location>
</feature>
<dbReference type="GO" id="GO:0016020">
    <property type="term" value="C:membrane"/>
    <property type="evidence" value="ECO:0007669"/>
    <property type="project" value="InterPro"/>
</dbReference>
<evidence type="ECO:0000256" key="4">
    <source>
        <dbReference type="ARBA" id="ARBA00023136"/>
    </source>
</evidence>
<proteinExistence type="inferred from homology"/>
<keyword evidence="6" id="KW-0449">Lipoprotein</keyword>
<evidence type="ECO:0000256" key="7">
    <source>
        <dbReference type="SAM" id="SignalP"/>
    </source>
</evidence>
<reference evidence="8 9" key="1">
    <citation type="submission" date="2017-05" db="EMBL/GenBank/DDBJ databases">
        <title>Complete and WGS of Bordetella genogroups.</title>
        <authorList>
            <person name="Spilker T."/>
            <person name="LiPuma J."/>
        </authorList>
    </citation>
    <scope>NUCLEOTIDE SEQUENCE [LARGE SCALE GENOMIC DNA]</scope>
    <source>
        <strain evidence="8 9">AU7206</strain>
    </source>
</reference>
<organism evidence="8 9">
    <name type="scientific">Bordetella genomosp. 13</name>
    <dbReference type="NCBI Taxonomy" id="463040"/>
    <lineage>
        <taxon>Bacteria</taxon>
        <taxon>Pseudomonadati</taxon>
        <taxon>Pseudomonadota</taxon>
        <taxon>Betaproteobacteria</taxon>
        <taxon>Burkholderiales</taxon>
        <taxon>Alcaligenaceae</taxon>
        <taxon>Bordetella</taxon>
    </lineage>
</organism>
<dbReference type="InterPro" id="IPR012556">
    <property type="entry name" value="Entericidin"/>
</dbReference>
<evidence type="ECO:0000256" key="3">
    <source>
        <dbReference type="ARBA" id="ARBA00022729"/>
    </source>
</evidence>
<dbReference type="STRING" id="463040.CAL15_24060"/>
<evidence type="ECO:0000256" key="2">
    <source>
        <dbReference type="ARBA" id="ARBA00022475"/>
    </source>
</evidence>